<sequence length="80" mass="8121">MTRRFRSRSGCNRGRSACCADSRDAGGPRAGTTAQVLSGGRRAASCGKYAGTANAGAVNPSLTAVANALRVGDHLVERLG</sequence>
<keyword evidence="3" id="KW-1185">Reference proteome</keyword>
<dbReference type="Proteomes" id="UP000244201">
    <property type="component" value="Chromosome"/>
</dbReference>
<reference evidence="2 3" key="1">
    <citation type="submission" date="2018-01" db="EMBL/GenBank/DDBJ databases">
        <title>Complete genome sequence of Streptomyces lunaelactis MM109T, a Ferroverdin A producer isolated from cave moonmilk deposits.</title>
        <authorList>
            <person name="Naome A."/>
            <person name="Martinet L."/>
            <person name="Maciejewska M."/>
            <person name="Anderssen S."/>
            <person name="Adam D."/>
            <person name="Tenconi E."/>
            <person name="Deflandre B."/>
            <person name="Arguelles-Arias A."/>
            <person name="Calusinska M."/>
            <person name="Copieters W."/>
            <person name="Karim L."/>
            <person name="Hanikenne M."/>
            <person name="Baurain D."/>
            <person name="van Wezel G."/>
            <person name="Smargiasso N."/>
            <person name="de Pauw E."/>
            <person name="Delfosse P."/>
            <person name="Rigali S."/>
        </authorList>
    </citation>
    <scope>NUCLEOTIDE SEQUENCE [LARGE SCALE GENOMIC DNA]</scope>
    <source>
        <strain evidence="2 3">MM109</strain>
    </source>
</reference>
<evidence type="ECO:0008006" key="4">
    <source>
        <dbReference type="Google" id="ProtNLM"/>
    </source>
</evidence>
<proteinExistence type="predicted"/>
<gene>
    <name evidence="2" type="ORF">SLUN_37140</name>
</gene>
<evidence type="ECO:0000313" key="2">
    <source>
        <dbReference type="EMBL" id="AVZ76974.1"/>
    </source>
</evidence>
<name>A0A2R4TCX6_9ACTN</name>
<evidence type="ECO:0000313" key="3">
    <source>
        <dbReference type="Proteomes" id="UP000244201"/>
    </source>
</evidence>
<feature type="region of interest" description="Disordered" evidence="1">
    <location>
        <begin position="1"/>
        <end position="36"/>
    </location>
</feature>
<dbReference type="KEGG" id="slk:SLUN_37140"/>
<protein>
    <recommendedName>
        <fullName evidence="4">Glucose-methanol-choline oxidoreductase C-terminal domain-containing protein</fullName>
    </recommendedName>
</protein>
<accession>A0A2R4TCX6</accession>
<evidence type="ECO:0000256" key="1">
    <source>
        <dbReference type="SAM" id="MobiDB-lite"/>
    </source>
</evidence>
<dbReference type="AlphaFoldDB" id="A0A2R4TCX6"/>
<organism evidence="2 3">
    <name type="scientific">Streptomyces lunaelactis</name>
    <dbReference type="NCBI Taxonomy" id="1535768"/>
    <lineage>
        <taxon>Bacteria</taxon>
        <taxon>Bacillati</taxon>
        <taxon>Actinomycetota</taxon>
        <taxon>Actinomycetes</taxon>
        <taxon>Kitasatosporales</taxon>
        <taxon>Streptomycetaceae</taxon>
        <taxon>Streptomyces</taxon>
    </lineage>
</organism>
<dbReference type="EMBL" id="CP026304">
    <property type="protein sequence ID" value="AVZ76974.1"/>
    <property type="molecule type" value="Genomic_DNA"/>
</dbReference>